<name>A0A223V6N6_9FLAO</name>
<dbReference type="Proteomes" id="UP000215244">
    <property type="component" value="Chromosome"/>
</dbReference>
<evidence type="ECO:0000313" key="1">
    <source>
        <dbReference type="EMBL" id="ASV31084.1"/>
    </source>
</evidence>
<keyword evidence="2" id="KW-1185">Reference proteome</keyword>
<organism evidence="1 2">
    <name type="scientific">Maribacter cobaltidurans</name>
    <dbReference type="NCBI Taxonomy" id="1178778"/>
    <lineage>
        <taxon>Bacteria</taxon>
        <taxon>Pseudomonadati</taxon>
        <taxon>Bacteroidota</taxon>
        <taxon>Flavobacteriia</taxon>
        <taxon>Flavobacteriales</taxon>
        <taxon>Flavobacteriaceae</taxon>
        <taxon>Maribacter</taxon>
    </lineage>
</organism>
<dbReference type="EMBL" id="CP022957">
    <property type="protein sequence ID" value="ASV31084.1"/>
    <property type="molecule type" value="Genomic_DNA"/>
</dbReference>
<reference evidence="1 2" key="1">
    <citation type="submission" date="2017-08" db="EMBL/GenBank/DDBJ databases">
        <title>The complete genome sequence of Maribacter sp. B1, isolated from deep-sea sediment.</title>
        <authorList>
            <person name="Wu Y.-H."/>
            <person name="Cheng H."/>
            <person name="Xu X.-W."/>
        </authorList>
    </citation>
    <scope>NUCLEOTIDE SEQUENCE [LARGE SCALE GENOMIC DNA]</scope>
    <source>
        <strain evidence="1 2">B1</strain>
    </source>
</reference>
<gene>
    <name evidence="1" type="ORF">CJ263_13165</name>
</gene>
<dbReference type="KEGG" id="marb:CJ263_13165"/>
<evidence type="ECO:0000313" key="2">
    <source>
        <dbReference type="Proteomes" id="UP000215244"/>
    </source>
</evidence>
<proteinExistence type="predicted"/>
<sequence>MQLDSANYDPTAFIALSPLKNLSNIDHNIQAKSINKFRFPVDFWTPDKNVEQLFALDEKLYKKVYDKKTCNISIDRENEINRIKCLINNFIQKKEHLKFANWISIQDSDEELEEDESLKTTLDEKLNTLFEEDDERRIEYHRLRANYKIYLASLEDLSPALRANILNWEYNLRIKAKRLSDKFSIDESYSAHKFFYDFFEIAEKEIISFYKDYDLKGDKEKLLNGVVFELAAQCPLDWRDNGTT</sequence>
<dbReference type="OrthoDB" id="8450256at2"/>
<accession>A0A223V6N6</accession>
<protein>
    <submittedName>
        <fullName evidence="1">Uncharacterized protein</fullName>
    </submittedName>
</protein>
<dbReference type="RefSeq" id="WP_094997696.1">
    <property type="nucleotide sequence ID" value="NZ_BMJL01000014.1"/>
</dbReference>
<dbReference type="AlphaFoldDB" id="A0A223V6N6"/>